<keyword evidence="12" id="KW-0472">Membrane</keyword>
<evidence type="ECO:0000256" key="9">
    <source>
        <dbReference type="ARBA" id="ARBA00023002"/>
    </source>
</evidence>
<evidence type="ECO:0000256" key="2">
    <source>
        <dbReference type="ARBA" id="ARBA00001974"/>
    </source>
</evidence>
<evidence type="ECO:0000313" key="14">
    <source>
        <dbReference type="EMBL" id="MFC4597980.1"/>
    </source>
</evidence>
<dbReference type="InterPro" id="IPR050464">
    <property type="entry name" value="Zeta_carotene_desat/Oxidored"/>
</dbReference>
<evidence type="ECO:0000313" key="15">
    <source>
        <dbReference type="Proteomes" id="UP001596028"/>
    </source>
</evidence>
<dbReference type="SUPFAM" id="SSF54373">
    <property type="entry name" value="FAD-linked reductases, C-terminal domain"/>
    <property type="match status" value="1"/>
</dbReference>
<keyword evidence="7 11" id="KW-0285">Flavoprotein</keyword>
<protein>
    <recommendedName>
        <fullName evidence="6 11">Coproporphyrinogen III oxidase</fullName>
        <ecNumber evidence="5 11">1.3.3.15</ecNumber>
    </recommendedName>
</protein>
<comment type="catalytic activity">
    <reaction evidence="1">
        <text>coproporphyrinogen III + 3 O2 = coproporphyrin III + 3 H2O2</text>
        <dbReference type="Rhea" id="RHEA:43436"/>
        <dbReference type="ChEBI" id="CHEBI:15379"/>
        <dbReference type="ChEBI" id="CHEBI:16240"/>
        <dbReference type="ChEBI" id="CHEBI:57309"/>
        <dbReference type="ChEBI" id="CHEBI:131725"/>
        <dbReference type="EC" id="1.3.3.15"/>
    </reaction>
    <physiologicalReaction direction="left-to-right" evidence="1">
        <dbReference type="Rhea" id="RHEA:43437"/>
    </physiologicalReaction>
</comment>
<name>A0ABV9FAZ0_9BACL</name>
<sequence>MDRRRTIVVAGGGITGMSAAFYAVKYLAERGGPVDVVLVEKSRRLGGQIRTLRRDGFVIEQGPDSFLARKPSVLALARELDLEAQLRATNPNPQAKKNYILHKGKLHEMPPGLVLGIPTALSPLIKTGLVSPLGKLRAAMDLLLPGRKDDGDESLGSFIKRRLGREVLDNMTEPLLAGIYAGDTEALSLQATFPQFRQIEREHRSLMLGLLKGKKNAPATAAELPTIARGSLFLTFERGLSTMVDRLEQSMPTVRKLTGSGIGRIVRESEGYKLTLECGTELRADGVILALPASATARLVADIPEAAWLETIAYASVANLALAYREADVPRRLDGSGFVVPRREGRLITACTWSSSKWPHAAPPGKVLLRTYVGRANAQEWLGMTEEELVAGVRADLKATMGITAAPLFIEISRCLRSMPQYPIGHRDRLKELRARLAIERPGMWLCGAGYEGVGIPDCIEQGRRAAEHAVSYMLS</sequence>
<dbReference type="InterPro" id="IPR002937">
    <property type="entry name" value="Amino_oxidase"/>
</dbReference>
<keyword evidence="15" id="KW-1185">Reference proteome</keyword>
<keyword evidence="8 11" id="KW-0274">FAD</keyword>
<gene>
    <name evidence="14" type="primary">hemG</name>
    <name evidence="14" type="ORF">ACFO3S_06975</name>
</gene>
<evidence type="ECO:0000256" key="11">
    <source>
        <dbReference type="RuleBase" id="RU364052"/>
    </source>
</evidence>
<reference evidence="15" key="1">
    <citation type="journal article" date="2019" name="Int. J. Syst. Evol. Microbiol.">
        <title>The Global Catalogue of Microorganisms (GCM) 10K type strain sequencing project: providing services to taxonomists for standard genome sequencing and annotation.</title>
        <authorList>
            <consortium name="The Broad Institute Genomics Platform"/>
            <consortium name="The Broad Institute Genome Sequencing Center for Infectious Disease"/>
            <person name="Wu L."/>
            <person name="Ma J."/>
        </authorList>
    </citation>
    <scope>NUCLEOTIDE SEQUENCE [LARGE SCALE GENOMIC DNA]</scope>
    <source>
        <strain evidence="15">CCUG 49571</strain>
    </source>
</reference>
<dbReference type="Pfam" id="PF01593">
    <property type="entry name" value="Amino_oxidase"/>
    <property type="match status" value="1"/>
</dbReference>
<evidence type="ECO:0000256" key="3">
    <source>
        <dbReference type="ARBA" id="ARBA00004744"/>
    </source>
</evidence>
<accession>A0ABV9FAZ0</accession>
<evidence type="ECO:0000256" key="10">
    <source>
        <dbReference type="ARBA" id="ARBA00023133"/>
    </source>
</evidence>
<dbReference type="Gene3D" id="3.50.50.60">
    <property type="entry name" value="FAD/NAD(P)-binding domain"/>
    <property type="match status" value="1"/>
</dbReference>
<evidence type="ECO:0000256" key="5">
    <source>
        <dbReference type="ARBA" id="ARBA00012402"/>
    </source>
</evidence>
<organism evidence="14 15">
    <name type="scientific">Cohnella hongkongensis</name>
    <dbReference type="NCBI Taxonomy" id="178337"/>
    <lineage>
        <taxon>Bacteria</taxon>
        <taxon>Bacillati</taxon>
        <taxon>Bacillota</taxon>
        <taxon>Bacilli</taxon>
        <taxon>Bacillales</taxon>
        <taxon>Paenibacillaceae</taxon>
        <taxon>Cohnella</taxon>
    </lineage>
</organism>
<evidence type="ECO:0000256" key="8">
    <source>
        <dbReference type="ARBA" id="ARBA00022827"/>
    </source>
</evidence>
<dbReference type="GO" id="GO:0004729">
    <property type="term" value="F:oxygen-dependent protoporphyrinogen oxidase activity"/>
    <property type="evidence" value="ECO:0007669"/>
    <property type="project" value="UniProtKB-EC"/>
</dbReference>
<evidence type="ECO:0000256" key="12">
    <source>
        <dbReference type="SAM" id="Phobius"/>
    </source>
</evidence>
<dbReference type="InterPro" id="IPR036188">
    <property type="entry name" value="FAD/NAD-bd_sf"/>
</dbReference>
<evidence type="ECO:0000256" key="1">
    <source>
        <dbReference type="ARBA" id="ARBA00001755"/>
    </source>
</evidence>
<dbReference type="NCBIfam" id="TIGR00562">
    <property type="entry name" value="proto_IX_ox"/>
    <property type="match status" value="1"/>
</dbReference>
<feature type="transmembrane region" description="Helical" evidence="12">
    <location>
        <begin position="7"/>
        <end position="28"/>
    </location>
</feature>
<evidence type="ECO:0000259" key="13">
    <source>
        <dbReference type="Pfam" id="PF01593"/>
    </source>
</evidence>
<keyword evidence="12" id="KW-0812">Transmembrane</keyword>
<comment type="pathway">
    <text evidence="3 11">Porphyrin-containing compound metabolism; protoheme biosynthesis.</text>
</comment>
<keyword evidence="9 11" id="KW-0560">Oxidoreductase</keyword>
<dbReference type="EMBL" id="JBHSEP010000003">
    <property type="protein sequence ID" value="MFC4597980.1"/>
    <property type="molecule type" value="Genomic_DNA"/>
</dbReference>
<comment type="cofactor">
    <cofactor evidence="2 11">
        <name>FAD</name>
        <dbReference type="ChEBI" id="CHEBI:57692"/>
    </cofactor>
</comment>
<comment type="function">
    <text evidence="11">Involved in coproporphyrin-dependent heme b biosynthesis. Catalyzes the oxidation of coproporphyrinogen III to coproporphyrin III.</text>
</comment>
<comment type="subcellular location">
    <subcellularLocation>
        <location evidence="11">Cytoplasm</location>
    </subcellularLocation>
</comment>
<keyword evidence="10 11" id="KW-0350">Heme biosynthesis</keyword>
<comment type="similarity">
    <text evidence="4 11">Belongs to the protoporphyrinogen/coproporphyrinogen oxidase family. Coproporphyrinogen III oxidase subfamily.</text>
</comment>
<dbReference type="InterPro" id="IPR004572">
    <property type="entry name" value="Protoporphyrinogen_oxidase"/>
</dbReference>
<dbReference type="Proteomes" id="UP001596028">
    <property type="component" value="Unassembled WGS sequence"/>
</dbReference>
<dbReference type="Gene3D" id="1.10.3110.10">
    <property type="entry name" value="protoporphyrinogen ix oxidase, domain 3"/>
    <property type="match status" value="1"/>
</dbReference>
<evidence type="ECO:0000256" key="4">
    <source>
        <dbReference type="ARBA" id="ARBA00008310"/>
    </source>
</evidence>
<evidence type="ECO:0000256" key="6">
    <source>
        <dbReference type="ARBA" id="ARBA00019046"/>
    </source>
</evidence>
<dbReference type="RefSeq" id="WP_378093738.1">
    <property type="nucleotide sequence ID" value="NZ_JBHSEP010000003.1"/>
</dbReference>
<feature type="domain" description="Amine oxidase" evidence="13">
    <location>
        <begin position="14"/>
        <end position="469"/>
    </location>
</feature>
<dbReference type="PANTHER" id="PTHR42923:SF3">
    <property type="entry name" value="PROTOPORPHYRINOGEN OXIDASE"/>
    <property type="match status" value="1"/>
</dbReference>
<keyword evidence="12" id="KW-1133">Transmembrane helix</keyword>
<dbReference type="PANTHER" id="PTHR42923">
    <property type="entry name" value="PROTOPORPHYRINOGEN OXIDASE"/>
    <property type="match status" value="1"/>
</dbReference>
<dbReference type="EC" id="1.3.3.15" evidence="5 11"/>
<dbReference type="Gene3D" id="3.90.660.20">
    <property type="entry name" value="Protoporphyrinogen oxidase, mitochondrial, domain 2"/>
    <property type="match status" value="1"/>
</dbReference>
<keyword evidence="11" id="KW-0963">Cytoplasm</keyword>
<comment type="caution">
    <text evidence="14">The sequence shown here is derived from an EMBL/GenBank/DDBJ whole genome shotgun (WGS) entry which is preliminary data.</text>
</comment>
<dbReference type="SUPFAM" id="SSF51905">
    <property type="entry name" value="FAD/NAD(P)-binding domain"/>
    <property type="match status" value="1"/>
</dbReference>
<evidence type="ECO:0000256" key="7">
    <source>
        <dbReference type="ARBA" id="ARBA00022630"/>
    </source>
</evidence>
<proteinExistence type="inferred from homology"/>